<accession>A0ABD5V9C1</accession>
<gene>
    <name evidence="2" type="ORF">ACFQGH_16170</name>
</gene>
<reference evidence="2 3" key="1">
    <citation type="journal article" date="2019" name="Int. J. Syst. Evol. Microbiol.">
        <title>The Global Catalogue of Microorganisms (GCM) 10K type strain sequencing project: providing services to taxonomists for standard genome sequencing and annotation.</title>
        <authorList>
            <consortium name="The Broad Institute Genomics Platform"/>
            <consortium name="The Broad Institute Genome Sequencing Center for Infectious Disease"/>
            <person name="Wu L."/>
            <person name="Ma J."/>
        </authorList>
    </citation>
    <scope>NUCLEOTIDE SEQUENCE [LARGE SCALE GENOMIC DNA]</scope>
    <source>
        <strain evidence="2 3">CGMCC 1.3240</strain>
    </source>
</reference>
<dbReference type="RefSeq" id="WP_340605311.1">
    <property type="nucleotide sequence ID" value="NZ_JBBMXV010000005.1"/>
</dbReference>
<sequence>MVTNYTTAMATVNVIDGVRYGLDLIVYIFVIGLATGLGLLIGIAIGGVDNIVFSLIGALLALASFLAFYAGMMGILYKVIADGVTVGMKAANESSETRTSPRPK</sequence>
<dbReference type="AlphaFoldDB" id="A0ABD5V9C1"/>
<keyword evidence="1" id="KW-0472">Membrane</keyword>
<keyword evidence="1" id="KW-0812">Transmembrane</keyword>
<keyword evidence="1" id="KW-1133">Transmembrane helix</keyword>
<evidence type="ECO:0000256" key="1">
    <source>
        <dbReference type="SAM" id="Phobius"/>
    </source>
</evidence>
<feature type="transmembrane region" description="Helical" evidence="1">
    <location>
        <begin position="51"/>
        <end position="70"/>
    </location>
</feature>
<comment type="caution">
    <text evidence="2">The sequence shown here is derived from an EMBL/GenBank/DDBJ whole genome shotgun (WGS) entry which is preliminary data.</text>
</comment>
<evidence type="ECO:0000313" key="2">
    <source>
        <dbReference type="EMBL" id="MFC6906730.1"/>
    </source>
</evidence>
<organism evidence="2 3">
    <name type="scientific">Halalkalicoccus tibetensis</name>
    <dbReference type="NCBI Taxonomy" id="175632"/>
    <lineage>
        <taxon>Archaea</taxon>
        <taxon>Methanobacteriati</taxon>
        <taxon>Methanobacteriota</taxon>
        <taxon>Stenosarchaea group</taxon>
        <taxon>Halobacteria</taxon>
        <taxon>Halobacteriales</taxon>
        <taxon>Halococcaceae</taxon>
        <taxon>Halalkalicoccus</taxon>
    </lineage>
</organism>
<feature type="transmembrane region" description="Helical" evidence="1">
    <location>
        <begin position="24"/>
        <end position="45"/>
    </location>
</feature>
<protein>
    <submittedName>
        <fullName evidence="2">Uncharacterized protein</fullName>
    </submittedName>
</protein>
<proteinExistence type="predicted"/>
<evidence type="ECO:0000313" key="3">
    <source>
        <dbReference type="Proteomes" id="UP001596312"/>
    </source>
</evidence>
<dbReference type="Proteomes" id="UP001596312">
    <property type="component" value="Unassembled WGS sequence"/>
</dbReference>
<keyword evidence="3" id="KW-1185">Reference proteome</keyword>
<name>A0ABD5V9C1_9EURY</name>
<dbReference type="EMBL" id="JBHSXQ010000005">
    <property type="protein sequence ID" value="MFC6906730.1"/>
    <property type="molecule type" value="Genomic_DNA"/>
</dbReference>